<feature type="domain" description="SGNH" evidence="3">
    <location>
        <begin position="412"/>
        <end position="648"/>
    </location>
</feature>
<dbReference type="EMBL" id="CAFBQX010000002">
    <property type="protein sequence ID" value="CAB5070839.1"/>
    <property type="molecule type" value="Genomic_DNA"/>
</dbReference>
<evidence type="ECO:0000313" key="4">
    <source>
        <dbReference type="EMBL" id="CAB4332119.1"/>
    </source>
</evidence>
<dbReference type="AlphaFoldDB" id="A0A6J7UYK9"/>
<evidence type="ECO:0000313" key="12">
    <source>
        <dbReference type="EMBL" id="CAB5070839.1"/>
    </source>
</evidence>
<dbReference type="EMBL" id="CAESAE010000002">
    <property type="protein sequence ID" value="CAB4332119.1"/>
    <property type="molecule type" value="Genomic_DNA"/>
</dbReference>
<name>A0A6J7UYK9_9ZZZZ</name>
<feature type="transmembrane region" description="Helical" evidence="1">
    <location>
        <begin position="286"/>
        <end position="305"/>
    </location>
</feature>
<dbReference type="GO" id="GO:0016020">
    <property type="term" value="C:membrane"/>
    <property type="evidence" value="ECO:0007669"/>
    <property type="project" value="TreeGrafter"/>
</dbReference>
<dbReference type="GO" id="GO:0009103">
    <property type="term" value="P:lipopolysaccharide biosynthetic process"/>
    <property type="evidence" value="ECO:0007669"/>
    <property type="project" value="TreeGrafter"/>
</dbReference>
<dbReference type="Pfam" id="PF19040">
    <property type="entry name" value="SGNH"/>
    <property type="match status" value="1"/>
</dbReference>
<feature type="transmembrane region" description="Helical" evidence="1">
    <location>
        <begin position="78"/>
        <end position="97"/>
    </location>
</feature>
<evidence type="ECO:0000259" key="3">
    <source>
        <dbReference type="Pfam" id="PF19040"/>
    </source>
</evidence>
<reference evidence="12" key="1">
    <citation type="submission" date="2020-05" db="EMBL/GenBank/DDBJ databases">
        <authorList>
            <person name="Chiriac C."/>
            <person name="Salcher M."/>
            <person name="Ghai R."/>
            <person name="Kavagutti S V."/>
        </authorList>
    </citation>
    <scope>NUCLEOTIDE SEQUENCE</scope>
</reference>
<keyword evidence="1" id="KW-0472">Membrane</keyword>
<feature type="transmembrane region" description="Helical" evidence="1">
    <location>
        <begin position="36"/>
        <end position="57"/>
    </location>
</feature>
<dbReference type="EMBL" id="CAEZZW010000007">
    <property type="protein sequence ID" value="CAB4785414.1"/>
    <property type="molecule type" value="Genomic_DNA"/>
</dbReference>
<dbReference type="EMBL" id="CAFBOC010000008">
    <property type="protein sequence ID" value="CAB4977050.1"/>
    <property type="molecule type" value="Genomic_DNA"/>
</dbReference>
<dbReference type="PANTHER" id="PTHR23028:SF53">
    <property type="entry name" value="ACYL_TRANSF_3 DOMAIN-CONTAINING PROTEIN"/>
    <property type="match status" value="1"/>
</dbReference>
<feature type="transmembrane region" description="Helical" evidence="1">
    <location>
        <begin position="233"/>
        <end position="249"/>
    </location>
</feature>
<dbReference type="InterPro" id="IPR043968">
    <property type="entry name" value="SGNH"/>
</dbReference>
<dbReference type="EMBL" id="CAEZYM010000007">
    <property type="protein sequence ID" value="CAB4725684.1"/>
    <property type="molecule type" value="Genomic_DNA"/>
</dbReference>
<dbReference type="EMBL" id="CAFABH010000020">
    <property type="protein sequence ID" value="CAB4831416.1"/>
    <property type="molecule type" value="Genomic_DNA"/>
</dbReference>
<evidence type="ECO:0000313" key="11">
    <source>
        <dbReference type="EMBL" id="CAB4977050.1"/>
    </source>
</evidence>
<feature type="domain" description="Acyltransferase 3" evidence="2">
    <location>
        <begin position="12"/>
        <end position="337"/>
    </location>
</feature>
<feature type="transmembrane region" description="Helical" evidence="1">
    <location>
        <begin position="317"/>
        <end position="339"/>
    </location>
</feature>
<keyword evidence="1" id="KW-0812">Transmembrane</keyword>
<organism evidence="12">
    <name type="scientific">freshwater metagenome</name>
    <dbReference type="NCBI Taxonomy" id="449393"/>
    <lineage>
        <taxon>unclassified sequences</taxon>
        <taxon>metagenomes</taxon>
        <taxon>ecological metagenomes</taxon>
    </lineage>
</organism>
<dbReference type="EMBL" id="CAFBNH010000009">
    <property type="protein sequence ID" value="CAB4953447.1"/>
    <property type="molecule type" value="Genomic_DNA"/>
</dbReference>
<evidence type="ECO:0000313" key="8">
    <source>
        <dbReference type="EMBL" id="CAB4831416.1"/>
    </source>
</evidence>
<dbReference type="EMBL" id="CAFBLD010000004">
    <property type="protein sequence ID" value="CAB4865354.1"/>
    <property type="molecule type" value="Genomic_DNA"/>
</dbReference>
<evidence type="ECO:0000259" key="2">
    <source>
        <dbReference type="Pfam" id="PF01757"/>
    </source>
</evidence>
<evidence type="ECO:0000313" key="10">
    <source>
        <dbReference type="EMBL" id="CAB4953447.1"/>
    </source>
</evidence>
<dbReference type="Pfam" id="PF01757">
    <property type="entry name" value="Acyl_transf_3"/>
    <property type="match status" value="1"/>
</dbReference>
<feature type="transmembrane region" description="Helical" evidence="1">
    <location>
        <begin position="255"/>
        <end position="274"/>
    </location>
</feature>
<dbReference type="EMBL" id="CAEZXO010000003">
    <property type="protein sequence ID" value="CAB4690616.1"/>
    <property type="molecule type" value="Genomic_DNA"/>
</dbReference>
<evidence type="ECO:0000313" key="9">
    <source>
        <dbReference type="EMBL" id="CAB4865354.1"/>
    </source>
</evidence>
<feature type="transmembrane region" description="Helical" evidence="1">
    <location>
        <begin position="103"/>
        <end position="122"/>
    </location>
</feature>
<evidence type="ECO:0000313" key="6">
    <source>
        <dbReference type="EMBL" id="CAB4725684.1"/>
    </source>
</evidence>
<evidence type="ECO:0000313" key="5">
    <source>
        <dbReference type="EMBL" id="CAB4690616.1"/>
    </source>
</evidence>
<evidence type="ECO:0000313" key="7">
    <source>
        <dbReference type="EMBL" id="CAB4785414.1"/>
    </source>
</evidence>
<evidence type="ECO:0000256" key="1">
    <source>
        <dbReference type="SAM" id="Phobius"/>
    </source>
</evidence>
<feature type="transmembrane region" description="Helical" evidence="1">
    <location>
        <begin position="12"/>
        <end position="30"/>
    </location>
</feature>
<feature type="transmembrane region" description="Helical" evidence="1">
    <location>
        <begin position="167"/>
        <end position="184"/>
    </location>
</feature>
<feature type="transmembrane region" description="Helical" evidence="1">
    <location>
        <begin position="204"/>
        <end position="221"/>
    </location>
</feature>
<dbReference type="GO" id="GO:0016747">
    <property type="term" value="F:acyltransferase activity, transferring groups other than amino-acyl groups"/>
    <property type="evidence" value="ECO:0007669"/>
    <property type="project" value="InterPro"/>
</dbReference>
<dbReference type="InterPro" id="IPR002656">
    <property type="entry name" value="Acyl_transf_3_dom"/>
</dbReference>
<feature type="transmembrane region" description="Helical" evidence="1">
    <location>
        <begin position="351"/>
        <end position="370"/>
    </location>
</feature>
<protein>
    <submittedName>
        <fullName evidence="12">Unannotated protein</fullName>
    </submittedName>
</protein>
<keyword evidence="1" id="KW-1133">Transmembrane helix</keyword>
<dbReference type="InterPro" id="IPR050879">
    <property type="entry name" value="Acyltransferase_3"/>
</dbReference>
<sequence length="658" mass="72863">MIGQSTRPYRRDIDGLRAIAVIAVVIFHAFPNYFHGGFVGVDIFFVISGFLITQIILDEINKGRFRVRDFYSRRIRRIFPSLAVVLVTAILLGWFILLPEDLASFGTLLSGSTVFVINFLLWNQVGYFDTSSIEKPLLHLWSLSIEEQFYLVWPALLIISFKMKRNFLALAGTTALVSLGGAFYCRHNYPDFSFYSPLTRFWELLVGALLAHGFTSSEGFMSKVLVRSKNREIIVSIAGIVLLCAITLGSESRSFLTVALGVFASAGVIAFGAGTKTSVKVIGNPVFVWVGLISYPLYLWHWIFLSYAEIYYGKTPPLSVCAASIGLSVFLSFLCYRFLEIRMRSRTHESRKVITLLAIMVVIGLIGVALQSSHGARSRISSSAANVAQLVRPAASDAVCGEFIKLPNHLFAYCRLSNVGGRQTVAVIGDSHADVSWNGFAKEFSKDGINTLMLANSSCPTFLGTATGSTVIKLNRCASAIEQILRSVDANSSIHSVILITRGAVYLEGGAGFRPWTAKGNSSQNYSALQLRNAFAQGLQATVDDLNSHGKKVFLVSENPELGFEPKNCITTNLWRAKSIENCKTPTRAEVESRQAEHQKILQQVHDAFFVNTLDLFCPEKECFFTKNGLFMYADKDHLSIFGNETLALRVKNFMVLH</sequence>
<dbReference type="PANTHER" id="PTHR23028">
    <property type="entry name" value="ACETYLTRANSFERASE"/>
    <property type="match status" value="1"/>
</dbReference>
<proteinExistence type="predicted"/>
<gene>
    <name evidence="5" type="ORF">UFOPK2510_00663</name>
    <name evidence="6" type="ORF">UFOPK2718_00874</name>
    <name evidence="7" type="ORF">UFOPK2936_01254</name>
    <name evidence="8" type="ORF">UFOPK3174_01136</name>
    <name evidence="9" type="ORF">UFOPK3328_00731</name>
    <name evidence="10" type="ORF">UFOPK3779_01378</name>
    <name evidence="11" type="ORF">UFOPK3913_00863</name>
    <name evidence="4" type="ORF">UFOPK4107_00283</name>
    <name evidence="12" type="ORF">UFOPK4403_00473</name>
</gene>
<accession>A0A6J7UYK9</accession>